<keyword evidence="3" id="KW-1185">Reference proteome</keyword>
<evidence type="ECO:0000313" key="2">
    <source>
        <dbReference type="EMBL" id="GMH92276.1"/>
    </source>
</evidence>
<evidence type="ECO:0000256" key="1">
    <source>
        <dbReference type="SAM" id="SignalP"/>
    </source>
</evidence>
<feature type="signal peptide" evidence="1">
    <location>
        <begin position="1"/>
        <end position="21"/>
    </location>
</feature>
<sequence length="185" mass="20388">MFSLLLLLSCLLLLSLTSVSSYTVVSSRRSMLKDALKDAACGISALTVGLVPTIAKAENGYTAAQVAEPTEDFKKSEAQRAAFRLEQAKQTKEFSSVISRLSAQSRTSDALIKDLEDLKVLTIKYGGLPEGIKWDGLKKTVRAVKREGTDKFWTTPVEFAYQALNREIAFQQNPNKDKELGNPIQ</sequence>
<keyword evidence="1" id="KW-0732">Signal</keyword>
<proteinExistence type="predicted"/>
<protein>
    <submittedName>
        <fullName evidence="2">Uncharacterized protein</fullName>
    </submittedName>
</protein>
<dbReference type="Proteomes" id="UP001165085">
    <property type="component" value="Unassembled WGS sequence"/>
</dbReference>
<dbReference type="EMBL" id="BRXY01000396">
    <property type="protein sequence ID" value="GMH92276.1"/>
    <property type="molecule type" value="Genomic_DNA"/>
</dbReference>
<name>A0A9W7BJC4_9STRA</name>
<dbReference type="OrthoDB" id="191846at2759"/>
<dbReference type="AlphaFoldDB" id="A0A9W7BJC4"/>
<gene>
    <name evidence="2" type="ORF">TrST_g13349</name>
</gene>
<reference evidence="3" key="1">
    <citation type="journal article" date="2023" name="Commun. Biol.">
        <title>Genome analysis of Parmales, the sister group of diatoms, reveals the evolutionary specialization of diatoms from phago-mixotrophs to photoautotrophs.</title>
        <authorList>
            <person name="Ban H."/>
            <person name="Sato S."/>
            <person name="Yoshikawa S."/>
            <person name="Yamada K."/>
            <person name="Nakamura Y."/>
            <person name="Ichinomiya M."/>
            <person name="Sato N."/>
            <person name="Blanc-Mathieu R."/>
            <person name="Endo H."/>
            <person name="Kuwata A."/>
            <person name="Ogata H."/>
        </authorList>
    </citation>
    <scope>NUCLEOTIDE SEQUENCE [LARGE SCALE GENOMIC DNA]</scope>
    <source>
        <strain evidence="3">NIES 3701</strain>
    </source>
</reference>
<evidence type="ECO:0000313" key="3">
    <source>
        <dbReference type="Proteomes" id="UP001165085"/>
    </source>
</evidence>
<feature type="chain" id="PRO_5040744340" evidence="1">
    <location>
        <begin position="22"/>
        <end position="185"/>
    </location>
</feature>
<accession>A0A9W7BJC4</accession>
<organism evidence="2 3">
    <name type="scientific">Triparma strigata</name>
    <dbReference type="NCBI Taxonomy" id="1606541"/>
    <lineage>
        <taxon>Eukaryota</taxon>
        <taxon>Sar</taxon>
        <taxon>Stramenopiles</taxon>
        <taxon>Ochrophyta</taxon>
        <taxon>Bolidophyceae</taxon>
        <taxon>Parmales</taxon>
        <taxon>Triparmaceae</taxon>
        <taxon>Triparma</taxon>
    </lineage>
</organism>
<comment type="caution">
    <text evidence="2">The sequence shown here is derived from an EMBL/GenBank/DDBJ whole genome shotgun (WGS) entry which is preliminary data.</text>
</comment>